<gene>
    <name evidence="2" type="primary">cmiR5</name>
</gene>
<evidence type="ECO:0000313" key="2">
    <source>
        <dbReference type="EMBL" id="BAO66545.1"/>
    </source>
</evidence>
<dbReference type="InterPro" id="IPR036388">
    <property type="entry name" value="WH-like_DNA-bd_sf"/>
</dbReference>
<organism evidence="2">
    <name type="scientific">Streptomyces sp. MJ635-86F5</name>
    <dbReference type="NCBI Taxonomy" id="1321967"/>
    <lineage>
        <taxon>Bacteria</taxon>
        <taxon>Bacillati</taxon>
        <taxon>Actinomycetota</taxon>
        <taxon>Actinomycetes</taxon>
        <taxon>Kitasatosporales</taxon>
        <taxon>Streptomycetaceae</taxon>
        <taxon>Streptomyces</taxon>
    </lineage>
</organism>
<dbReference type="InterPro" id="IPR000792">
    <property type="entry name" value="Tscrpt_reg_LuxR_C"/>
</dbReference>
<dbReference type="EMBL" id="AB818354">
    <property type="protein sequence ID" value="BAO66545.1"/>
    <property type="molecule type" value="Genomic_DNA"/>
</dbReference>
<dbReference type="PRINTS" id="PR00038">
    <property type="entry name" value="HTHLUXR"/>
</dbReference>
<accession>X5IIG3</accession>
<dbReference type="GO" id="GO:0003677">
    <property type="term" value="F:DNA binding"/>
    <property type="evidence" value="ECO:0007669"/>
    <property type="project" value="InterPro"/>
</dbReference>
<dbReference type="AlphaFoldDB" id="X5IIG3"/>
<reference evidence="2" key="1">
    <citation type="journal article" date="2013" name="ChemBioChem">
        <title>A unique amino transfer mechanism for constructing the ?-amino fatty acid starter unit in the biosynthesis of the macrolactam antibiotic cremimycin.</title>
        <authorList>
            <person name="Amagai K."/>
            <person name="Takaku R."/>
            <person name="Kudo F."/>
            <person name="Eguchi T."/>
        </authorList>
    </citation>
    <scope>NUCLEOTIDE SEQUENCE</scope>
    <source>
        <strain evidence="2">MJ635-86F5</strain>
    </source>
</reference>
<dbReference type="CDD" id="cd06170">
    <property type="entry name" value="LuxR_C_like"/>
    <property type="match status" value="1"/>
</dbReference>
<dbReference type="Gene3D" id="1.10.10.10">
    <property type="entry name" value="Winged helix-like DNA-binding domain superfamily/Winged helix DNA-binding domain"/>
    <property type="match status" value="1"/>
</dbReference>
<evidence type="ECO:0000259" key="1">
    <source>
        <dbReference type="PROSITE" id="PS50043"/>
    </source>
</evidence>
<dbReference type="Gene3D" id="1.25.40.10">
    <property type="entry name" value="Tetratricopeptide repeat domain"/>
    <property type="match status" value="1"/>
</dbReference>
<dbReference type="InterPro" id="IPR016032">
    <property type="entry name" value="Sig_transdc_resp-reg_C-effctor"/>
</dbReference>
<feature type="domain" description="HTH luxR-type" evidence="1">
    <location>
        <begin position="852"/>
        <end position="917"/>
    </location>
</feature>
<dbReference type="SUPFAM" id="SSF46894">
    <property type="entry name" value="C-terminal effector domain of the bipartite response regulators"/>
    <property type="match status" value="1"/>
</dbReference>
<dbReference type="PROSITE" id="PS50043">
    <property type="entry name" value="HTH_LUXR_2"/>
    <property type="match status" value="1"/>
</dbReference>
<dbReference type="GO" id="GO:0006355">
    <property type="term" value="P:regulation of DNA-templated transcription"/>
    <property type="evidence" value="ECO:0007669"/>
    <property type="project" value="InterPro"/>
</dbReference>
<dbReference type="Pfam" id="PF00196">
    <property type="entry name" value="GerE"/>
    <property type="match status" value="1"/>
</dbReference>
<sequence length="918" mass="97932">MLVELNRTEEKFDEILTETLSGNGVTAVVDGNVAMGKTVLLRVLKERAVSMGFTVLGAASAPGDHRRPYGALGNVVDISGLVEPFARGHETPTALRTNGATAIARESCRKVAEMTGHGPVLIAMDDIHYADSESLHCLCYLAQALRGHPLALVMTWNPSVRDEESQLLRSLCQGANVRRIRADALSVTGVARLLSDVVGEVESLSLAPRYHRLTGGNPLLVNALRRDARPDRHPGDDSLRQAVLHCIYRMGATTVRIARSAAVLDDRADVAMVSRLSGAGTGVTRRAIHRLNAMGAFVGLRFRHRPAAAAILDAMPADELGALRFRAARLLHESGEPAVSVADRLLAAGPLRRPWALPVLEQAAARAAAANDIDRAVRYLEFAVECGAVERRAYTLRTRIAVLRGIVDPAAADAHFLALKAPILAGRVDPDDALRVARARLSSLRIEDATDMIRHIVGAADPGALGDEWEATRLILATSYPGALARLGSAARSGCPSAGPRHPGASLLVRACRVLADVLTGTADSRAVARAERVLEEVESSAAGTPAMVCALLALVYADALDAASRWCDVLAVAASEHADPGRAAAIPCFRGLIALRQGYLDTAVELGEAILAEADGHGWNDTVGLILATLVEAHTAAGNDRAAADCLSRPIDTELFETRAGLHYLYARGRHHLAADRTHAALADFLACGDRMVKWGIDAPSLVPWRAGAAEAWLRMGQRGRAVSLVGEQYAQVAGAELPRTEGITLRCTAAVRAVGERPAILERALEALQRSGDRYESSRVLADLSDVHRSLGNWTKARTAARRARRIGKNCRVPAARSAAHSPEVREPAVLLGTGRRAEHPGGVETGGPGGDDLAKLSSSERRVAVLAAAGYSNREISARLYVTVSTVEQHLTRVYRKLSIKRREELPVDLAAPAM</sequence>
<dbReference type="PROSITE" id="PS00622">
    <property type="entry name" value="HTH_LUXR_1"/>
    <property type="match status" value="1"/>
</dbReference>
<protein>
    <submittedName>
        <fullName evidence="2">LuxR-type transcriptional regulator</fullName>
    </submittedName>
</protein>
<name>X5IIG3_9ACTN</name>
<dbReference type="InterPro" id="IPR011990">
    <property type="entry name" value="TPR-like_helical_dom_sf"/>
</dbReference>
<dbReference type="SMART" id="SM00421">
    <property type="entry name" value="HTH_LUXR"/>
    <property type="match status" value="1"/>
</dbReference>
<proteinExistence type="predicted"/>
<dbReference type="Pfam" id="PF13191">
    <property type="entry name" value="AAA_16"/>
    <property type="match status" value="1"/>
</dbReference>
<dbReference type="InterPro" id="IPR041664">
    <property type="entry name" value="AAA_16"/>
</dbReference>